<dbReference type="RefSeq" id="WP_262399030.1">
    <property type="nucleotide sequence ID" value="NZ_JACRTB010000003.1"/>
</dbReference>
<name>A0ABR7NG58_9FIRM</name>
<keyword evidence="2" id="KW-1185">Reference proteome</keyword>
<protein>
    <submittedName>
        <fullName evidence="1">DUF4317 domain-containing protein</fullName>
    </submittedName>
</protein>
<dbReference type="EMBL" id="JACRTB010000003">
    <property type="protein sequence ID" value="MBC8575392.1"/>
    <property type="molecule type" value="Genomic_DNA"/>
</dbReference>
<evidence type="ECO:0000313" key="2">
    <source>
        <dbReference type="Proteomes" id="UP000658131"/>
    </source>
</evidence>
<comment type="caution">
    <text evidence="1">The sequence shown here is derived from an EMBL/GenBank/DDBJ whole genome shotgun (WGS) entry which is preliminary data.</text>
</comment>
<evidence type="ECO:0000313" key="1">
    <source>
        <dbReference type="EMBL" id="MBC8575392.1"/>
    </source>
</evidence>
<reference evidence="1 2" key="1">
    <citation type="submission" date="2020-08" db="EMBL/GenBank/DDBJ databases">
        <title>Genome public.</title>
        <authorList>
            <person name="Liu C."/>
            <person name="Sun Q."/>
        </authorList>
    </citation>
    <scope>NUCLEOTIDE SEQUENCE [LARGE SCALE GENOMIC DNA]</scope>
    <source>
        <strain evidence="1 2">BX1</strain>
    </source>
</reference>
<sequence>MNEKEVSEIRRRFRPDKSNITRVRACYVNEKREIVSQFEQSLAVTPQEESERILALLKRTLSGTLGKNLIDVEFSTGQVAGSDEHRLLMALRNSSLKDEEAVQALYQKVIGSLSIEGDYLILLTHDTYDVPYRSKDGQRQDDASSEVFSYILCSICPVKMTKPALSYYAHDDRFHSREADWLVAPPELGFLFPAFDDRCTNIYNALYYTRSVSENHQELADALFHLEIPMPAAAQKETFGEILGDALAGECSYEVVQSVHDELCGMIGEHKADRESEPLKVSRQEVRQVLESCGVSDEHVEAFERRYEAEFGADIGLSPKNLVDTRQLELRTPDVTIKVNPERSDLVETRIINGVKYILIRANDGVEVNGVAIHISESAHV</sequence>
<dbReference type="InterPro" id="IPR025466">
    <property type="entry name" value="DUF4317"/>
</dbReference>
<organism evidence="1 2">
    <name type="scientific">Yanshouia hominis</name>
    <dbReference type="NCBI Taxonomy" id="2763673"/>
    <lineage>
        <taxon>Bacteria</taxon>
        <taxon>Bacillati</taxon>
        <taxon>Bacillota</taxon>
        <taxon>Clostridia</taxon>
        <taxon>Eubacteriales</taxon>
        <taxon>Oscillospiraceae</taxon>
        <taxon>Yanshouia</taxon>
    </lineage>
</organism>
<dbReference type="Pfam" id="PF14199">
    <property type="entry name" value="DUF4317"/>
    <property type="match status" value="1"/>
</dbReference>
<proteinExistence type="predicted"/>
<gene>
    <name evidence="1" type="ORF">H8717_03055</name>
</gene>
<dbReference type="Proteomes" id="UP000658131">
    <property type="component" value="Unassembled WGS sequence"/>
</dbReference>
<accession>A0ABR7NG58</accession>